<feature type="region of interest" description="Disordered" evidence="1">
    <location>
        <begin position="1701"/>
        <end position="1721"/>
    </location>
</feature>
<dbReference type="GO" id="GO:0006606">
    <property type="term" value="P:protein import into nucleus"/>
    <property type="evidence" value="ECO:0007669"/>
    <property type="project" value="TreeGrafter"/>
</dbReference>
<accession>A0A1B6CGD8</accession>
<dbReference type="GO" id="GO:0006405">
    <property type="term" value="P:RNA export from nucleus"/>
    <property type="evidence" value="ECO:0007669"/>
    <property type="project" value="TreeGrafter"/>
</dbReference>
<feature type="compositionally biased region" description="Low complexity" evidence="1">
    <location>
        <begin position="1701"/>
        <end position="1715"/>
    </location>
</feature>
<sequence length="2016" mass="234646">MSSNGRNSPADPSDIYKSYADKYNLRLKNDICFKDLYSAVSGCKLKIPEEGVFAILMKNFENLLEGIIYFKSTTNEPPSKPPSHEISDSKTIELVNKLIKLTGLPEYSAKEVITSYVLCGFRGSPVSFQEMINTEELSLQVLIDVFCFFYRERQFALKTLLYPICNRDDHEYKEIFDKFFHHINLSSLIRTFHFQLNMAAGMKEPITTDFTDSQRLRFMDLWYDYHALEFISLLKGLLLSAYYSPTHLDYALEHFIKIIKIVKKKHFAVLHKKKEYKHLEQTCARYATVIKLLVIHFMQLLNFDLDFENDVNVRYLKKLHKEILEIVHFGEETDVIAIIWSVYNLKINKKGQIYGSVLDINIDHIYKKASDPLMWNFFKDVLSLSEMEDKMISKIVHHEIHKFTTIVFENVELEDEAEDNLIGLGILLVRDKDVIDTLWRNEESMLLHIFKQLERWFPVDLNILEMYSNIALSSKENAEIVIERLNTKLLYSEVFSPHLELQISDETLSSYQKDTDYYPLEFETNIIIPAGVQCVFLDKEEEHIQWQICLPFFSIAHDWVKRWQHQMNIYPLHYELAKTKVLKFLKFINILLKQTDISDKKMLSVLEDVICTVVSFTDKKLEHDIVSTAMISTKELLYKFADDIIVGVYDGLKFVPTFDHIKMNYLELASKKNFHPNILKKFLELEEIPKATYPMLNNYLESIIILYDIYLKRRQEEDFDKDRANRKLAWIVIAGVVFTVHDILPQMGCFNFNNEHDIIKLHKLCYEIILIMFKNSSFDAMLREGKTIPIIETSVIPEYTDEVPTPDDMASVCLCTLLNTQAGDTILRFISIGEQRVFTTLEKYCWENSFTQDLIKTLEYGLMIIDQLLLYKPLQMAESMVSYFEGTIYREASSSNHMFVVLSVSSYIYCIFSDKIRYLALKVLSRFALNTDISLNACLGLSPSVLRSMFVVPLFSIVENQETKIANIGFIVQCVLCQSSLAEAFLNVPELKKYMAANKESGQILEAPKEGILSFTLNALHQSHKYTYKDKTYHASAKLLEVLWTQQRSVIISYLRKYNNFFNDLFFIIFNQDVFEGNLNAMYASVFNILAMELYYYLKGISNITADFQKKLNDFFQSDLLLKWISFAVDHKYKTEEVKADKVSIYGNDLTIALFKFLSIVMNTSYKISCYKDIVLCILDALFYESMTGENPLALESISQLFLLMIKNWKFIPMQCLETQMTKIISIISQFGHHYSTFWPNICSFFFTAIVIWLNRANKCNIFEQYPESYWSFIEVMQLLLNFETTWMCKNGENLTKYEETRMSSALCLSIAIVKVNTKCDLKIFQNKLLENNLLGQIYVATIESCKKLPYSEVSIFYLELIIEIVRKCPDILHLYITISELEFYLFDRIKVFGDSLTEVLLDHKNHKLQVTNFLVPFFIRGCQLAILFMKSKRENIRRIADDFFLFNYHTMVAILQRPQSNIQLYTTDLLRPVLFCIYTALVHNTKGGVKHQLILQNLFSNVKICGTYLLSLFEQPAKYYEELDKEFTYSYLFYYKVVHKRLKIQHSLFQCYMLCLNIMRLVAFPYSQMLSDYRLKVSNEEWRFALPIQEGELKDVFDRLDFYVDGLRYWVNILKLNEFSQENFKNIGILTICKHYDLIEALQVTLAATFNDFYTAAFYKHPKKEVPKLINDFLFKMNIFHEYFEIAKIKDKINYGDAAATDSDSPSSSSSGDDVLNGGDAAGDRQTSYHGLSSLLSSSSSGYAPSNDTNDSSEQNYVYIARFRLPIYKPEKHIRDKIKPVVIPEVICRTPLEGDAAEEKKEINENVLTWWNERAKHPKRKKRYKHSVYEDEYLGLHNQKGEAQQPLKERKFDSQIFGTDVDFMEQLPNEVSRFSRTSSGINSSIDLNVGLQFLTLLDSFIDDLYPSIVKPVNLVEDQPFVLSSCSESSSGSESQVGSPRRTVAEELPELPCLQDLQDFDLEDLDLTETFYDRVHYDYDDSEAENDASDDSDSSTNIKHCELIDTNTSLSTFGFD</sequence>
<reference evidence="2" key="1">
    <citation type="submission" date="2015-12" db="EMBL/GenBank/DDBJ databases">
        <title>De novo transcriptome assembly of four potential Pierce s Disease insect vectors from Arizona vineyards.</title>
        <authorList>
            <person name="Tassone E.E."/>
        </authorList>
    </citation>
    <scope>NUCLEOTIDE SEQUENCE</scope>
</reference>
<dbReference type="PANTHER" id="PTHR31431">
    <property type="entry name" value="NUCLEOPORIN NUP188 HOMOLOG"/>
    <property type="match status" value="1"/>
</dbReference>
<dbReference type="GO" id="GO:0044611">
    <property type="term" value="C:nuclear pore inner ring"/>
    <property type="evidence" value="ECO:0007669"/>
    <property type="project" value="TreeGrafter"/>
</dbReference>
<evidence type="ECO:0000313" key="2">
    <source>
        <dbReference type="EMBL" id="JAS12514.1"/>
    </source>
</evidence>
<dbReference type="EMBL" id="GEDC01024784">
    <property type="protein sequence ID" value="JAS12514.1"/>
    <property type="molecule type" value="Transcribed_RNA"/>
</dbReference>
<dbReference type="PANTHER" id="PTHR31431:SF1">
    <property type="entry name" value="NUCLEOPORIN NUP188"/>
    <property type="match status" value="1"/>
</dbReference>
<proteinExistence type="predicted"/>
<dbReference type="GO" id="GO:0017056">
    <property type="term" value="F:structural constituent of nuclear pore"/>
    <property type="evidence" value="ECO:0007669"/>
    <property type="project" value="InterPro"/>
</dbReference>
<evidence type="ECO:0000256" key="1">
    <source>
        <dbReference type="SAM" id="MobiDB-lite"/>
    </source>
</evidence>
<name>A0A1B6CGD8_9HEMI</name>
<protein>
    <submittedName>
        <fullName evidence="2">Uncharacterized protein</fullName>
    </submittedName>
</protein>
<dbReference type="InterPro" id="IPR044840">
    <property type="entry name" value="Nup188"/>
</dbReference>
<organism evidence="2">
    <name type="scientific">Clastoptera arizonana</name>
    <name type="common">Arizona spittle bug</name>
    <dbReference type="NCBI Taxonomy" id="38151"/>
    <lineage>
        <taxon>Eukaryota</taxon>
        <taxon>Metazoa</taxon>
        <taxon>Ecdysozoa</taxon>
        <taxon>Arthropoda</taxon>
        <taxon>Hexapoda</taxon>
        <taxon>Insecta</taxon>
        <taxon>Pterygota</taxon>
        <taxon>Neoptera</taxon>
        <taxon>Paraneoptera</taxon>
        <taxon>Hemiptera</taxon>
        <taxon>Auchenorrhyncha</taxon>
        <taxon>Cercopoidea</taxon>
        <taxon>Clastopteridae</taxon>
        <taxon>Clastoptera</taxon>
    </lineage>
</organism>
<gene>
    <name evidence="2" type="ORF">g.26832</name>
</gene>